<dbReference type="SUPFAM" id="SSF101391">
    <property type="entry name" value="Hsp90 co-chaperone CDC37"/>
    <property type="match status" value="1"/>
</dbReference>
<dbReference type="InterPro" id="IPR004918">
    <property type="entry name" value="Cdc37"/>
</dbReference>
<dbReference type="Pfam" id="PF03234">
    <property type="entry name" value="CDC37_N"/>
    <property type="match status" value="1"/>
</dbReference>
<dbReference type="InterPro" id="IPR038189">
    <property type="entry name" value="Cdc37_Hsp90-bd_sf"/>
</dbReference>
<dbReference type="SMART" id="SM01069">
    <property type="entry name" value="CDC37_C"/>
    <property type="match status" value="1"/>
</dbReference>
<feature type="domain" description="Cdc37 N-terminal" evidence="10">
    <location>
        <begin position="9"/>
        <end position="136"/>
    </location>
</feature>
<dbReference type="Pfam" id="PF08564">
    <property type="entry name" value="CDC37_C"/>
    <property type="match status" value="1"/>
</dbReference>
<evidence type="ECO:0000256" key="7">
    <source>
        <dbReference type="SAM" id="MobiDB-lite"/>
    </source>
</evidence>
<evidence type="ECO:0000256" key="4">
    <source>
        <dbReference type="ARBA" id="ARBA00023186"/>
    </source>
</evidence>
<feature type="coiled-coil region" evidence="6">
    <location>
        <begin position="332"/>
        <end position="366"/>
    </location>
</feature>
<dbReference type="GO" id="GO:0051082">
    <property type="term" value="F:unfolded protein binding"/>
    <property type="evidence" value="ECO:0007669"/>
    <property type="project" value="TreeGrafter"/>
</dbReference>
<evidence type="ECO:0000256" key="5">
    <source>
        <dbReference type="ARBA" id="ARBA00031396"/>
    </source>
</evidence>
<feature type="domain" description="Cdc37 Hsp90 binding" evidence="9">
    <location>
        <begin position="158"/>
        <end position="353"/>
    </location>
</feature>
<keyword evidence="12" id="KW-1185">Reference proteome</keyword>
<protein>
    <recommendedName>
        <fullName evidence="5">Hsp90 chaperone protein kinase-targeting subunit</fullName>
    </recommendedName>
</protein>
<evidence type="ECO:0000259" key="9">
    <source>
        <dbReference type="SMART" id="SM01070"/>
    </source>
</evidence>
<dbReference type="OrthoDB" id="440202at2759"/>
<dbReference type="InterPro" id="IPR013874">
    <property type="entry name" value="Cdc37_Hsp90-bd"/>
</dbReference>
<evidence type="ECO:0000313" key="12">
    <source>
        <dbReference type="Proteomes" id="UP000355283"/>
    </source>
</evidence>
<name>A0A4D9DBN8_9STRA</name>
<comment type="caution">
    <text evidence="11">The sequence shown here is derived from an EMBL/GenBank/DDBJ whole genome shotgun (WGS) entry which is preliminary data.</text>
</comment>
<evidence type="ECO:0000313" key="11">
    <source>
        <dbReference type="EMBL" id="TFJ86875.1"/>
    </source>
</evidence>
<evidence type="ECO:0000259" key="10">
    <source>
        <dbReference type="SMART" id="SM01071"/>
    </source>
</evidence>
<organism evidence="11 12">
    <name type="scientific">Nannochloropsis salina CCMP1776</name>
    <dbReference type="NCBI Taxonomy" id="1027361"/>
    <lineage>
        <taxon>Eukaryota</taxon>
        <taxon>Sar</taxon>
        <taxon>Stramenopiles</taxon>
        <taxon>Ochrophyta</taxon>
        <taxon>Eustigmatophyceae</taxon>
        <taxon>Eustigmatales</taxon>
        <taxon>Monodopsidaceae</taxon>
        <taxon>Microchloropsis</taxon>
        <taxon>Microchloropsis salina</taxon>
    </lineage>
</organism>
<feature type="compositionally biased region" description="Polar residues" evidence="7">
    <location>
        <begin position="166"/>
        <end position="194"/>
    </location>
</feature>
<reference evidence="11 12" key="1">
    <citation type="submission" date="2019-01" db="EMBL/GenBank/DDBJ databases">
        <title>Nuclear Genome Assembly of the Microalgal Biofuel strain Nannochloropsis salina CCMP1776.</title>
        <authorList>
            <person name="Hovde B."/>
        </authorList>
    </citation>
    <scope>NUCLEOTIDE SEQUENCE [LARGE SCALE GENOMIC DNA]</scope>
    <source>
        <strain evidence="11 12">CCMP1776</strain>
    </source>
</reference>
<evidence type="ECO:0000256" key="1">
    <source>
        <dbReference type="ARBA" id="ARBA00004496"/>
    </source>
</evidence>
<evidence type="ECO:0000256" key="6">
    <source>
        <dbReference type="SAM" id="Coils"/>
    </source>
</evidence>
<keyword evidence="4" id="KW-0143">Chaperone</keyword>
<dbReference type="SMART" id="SM01071">
    <property type="entry name" value="CDC37_N"/>
    <property type="match status" value="1"/>
</dbReference>
<gene>
    <name evidence="11" type="ORF">NSK_001963</name>
</gene>
<dbReference type="Gene3D" id="1.20.58.610">
    <property type="entry name" value="Cdc37, Hsp90 binding domain"/>
    <property type="match status" value="1"/>
</dbReference>
<keyword evidence="3" id="KW-0963">Cytoplasm</keyword>
<proteinExistence type="inferred from homology"/>
<dbReference type="PANTHER" id="PTHR12800:SF4">
    <property type="entry name" value="HSP90 CO-CHAPERONE CDC37"/>
    <property type="match status" value="1"/>
</dbReference>
<comment type="subcellular location">
    <subcellularLocation>
        <location evidence="1">Cytoplasm</location>
    </subcellularLocation>
</comment>
<feature type="domain" description="Cdc37 C-terminal" evidence="8">
    <location>
        <begin position="368"/>
        <end position="442"/>
    </location>
</feature>
<evidence type="ECO:0000256" key="3">
    <source>
        <dbReference type="ARBA" id="ARBA00022490"/>
    </source>
</evidence>
<dbReference type="GO" id="GO:0031072">
    <property type="term" value="F:heat shock protein binding"/>
    <property type="evidence" value="ECO:0007669"/>
    <property type="project" value="TreeGrafter"/>
</dbReference>
<dbReference type="AlphaFoldDB" id="A0A4D9DBN8"/>
<dbReference type="SMART" id="SM01070">
    <property type="entry name" value="CDC37_M"/>
    <property type="match status" value="1"/>
</dbReference>
<dbReference type="GO" id="GO:0050821">
    <property type="term" value="P:protein stabilization"/>
    <property type="evidence" value="ECO:0007669"/>
    <property type="project" value="TreeGrafter"/>
</dbReference>
<sequence>MASSLTDKYKKWDKLELSDDEDDVHPNIDKQSWFRWKHQARVEREMKEKQEQEIFKEKNKMATARKVELQAQMQQIEEGVDNAASKEELIGLRAELAEIEKDMQQRCARLEEMDRNRKLNVDNVGTVVKDYTFINTREGASDVLPDSLDFIPKPCLNSKSAAGDSATKTTSSAMTVQSTDQVTKEPSTAPSRAASNDKPGGLARPSAGVGPHSELDAAESYNNFVLGHEKLLEDFSEVTSLEQAQEMLHKEGHILLAEHSQSYLLLSCLEDEMNGKHARMKNTARQSQILSHITELAHSLNRSPRDVVMPFFRRLQEPVHLKGFSDAVQDFIVKVQKRAVEKRKEMAEARARGEEVDGLVQEEEEEVALGPGGLNPIQVFQELPPVLQEAFESRDMDALRAALAAMPAEEARRHMEACEDSGLWVPHRGDGETVKEEHEVSQS</sequence>
<dbReference type="GO" id="GO:0005737">
    <property type="term" value="C:cytoplasm"/>
    <property type="evidence" value="ECO:0007669"/>
    <property type="project" value="UniProtKB-SubCell"/>
</dbReference>
<dbReference type="GO" id="GO:0006457">
    <property type="term" value="P:protein folding"/>
    <property type="evidence" value="ECO:0007669"/>
    <property type="project" value="TreeGrafter"/>
</dbReference>
<feature type="region of interest" description="Disordered" evidence="7">
    <location>
        <begin position="156"/>
        <end position="214"/>
    </location>
</feature>
<dbReference type="GO" id="GO:0019901">
    <property type="term" value="F:protein kinase binding"/>
    <property type="evidence" value="ECO:0007669"/>
    <property type="project" value="InterPro"/>
</dbReference>
<accession>A0A4D9DBN8</accession>
<dbReference type="PANTHER" id="PTHR12800">
    <property type="entry name" value="CDC37-RELATED"/>
    <property type="match status" value="1"/>
</dbReference>
<dbReference type="Proteomes" id="UP000355283">
    <property type="component" value="Unassembled WGS sequence"/>
</dbReference>
<evidence type="ECO:0000256" key="2">
    <source>
        <dbReference type="ARBA" id="ARBA00006222"/>
    </source>
</evidence>
<feature type="compositionally biased region" description="Basic and acidic residues" evidence="7">
    <location>
        <begin position="427"/>
        <end position="443"/>
    </location>
</feature>
<dbReference type="InterPro" id="IPR013855">
    <property type="entry name" value="Cdc37_N_dom"/>
</dbReference>
<dbReference type="EMBL" id="SDOX01000007">
    <property type="protein sequence ID" value="TFJ86875.1"/>
    <property type="molecule type" value="Genomic_DNA"/>
</dbReference>
<dbReference type="InterPro" id="IPR013873">
    <property type="entry name" value="Cdc37_C"/>
</dbReference>
<evidence type="ECO:0000259" key="8">
    <source>
        <dbReference type="SMART" id="SM01069"/>
    </source>
</evidence>
<feature type="coiled-coil region" evidence="6">
    <location>
        <begin position="47"/>
        <end position="116"/>
    </location>
</feature>
<dbReference type="Pfam" id="PF08565">
    <property type="entry name" value="CDC37_M"/>
    <property type="match status" value="1"/>
</dbReference>
<comment type="similarity">
    <text evidence="2">Belongs to the CDC37 family.</text>
</comment>
<feature type="region of interest" description="Disordered" evidence="7">
    <location>
        <begin position="422"/>
        <end position="443"/>
    </location>
</feature>
<dbReference type="GO" id="GO:0051087">
    <property type="term" value="F:protein-folding chaperone binding"/>
    <property type="evidence" value="ECO:0007669"/>
    <property type="project" value="TreeGrafter"/>
</dbReference>
<dbReference type="Gene3D" id="6.10.140.250">
    <property type="match status" value="1"/>
</dbReference>
<keyword evidence="6" id="KW-0175">Coiled coil</keyword>